<dbReference type="PROSITE" id="PS00559">
    <property type="entry name" value="MOLYBDOPTERIN_EUK"/>
    <property type="match status" value="1"/>
</dbReference>
<dbReference type="Pfam" id="PF03404">
    <property type="entry name" value="Mo-co_dimer"/>
    <property type="match status" value="1"/>
</dbReference>
<dbReference type="InterPro" id="IPR017927">
    <property type="entry name" value="FAD-bd_FR_type"/>
</dbReference>
<dbReference type="Pfam" id="PF00174">
    <property type="entry name" value="Oxidored_molyb"/>
    <property type="match status" value="1"/>
</dbReference>
<dbReference type="FunFam" id="3.90.420.10:FF:000005">
    <property type="entry name" value="Nitrate reductase"/>
    <property type="match status" value="1"/>
</dbReference>
<dbReference type="PRINTS" id="PR00406">
    <property type="entry name" value="CYTB5RDTASE"/>
</dbReference>
<evidence type="ECO:0000256" key="16">
    <source>
        <dbReference type="ARBA" id="ARBA00049155"/>
    </source>
</evidence>
<dbReference type="SUPFAM" id="SSF63380">
    <property type="entry name" value="Riboflavin synthase domain-like"/>
    <property type="match status" value="1"/>
</dbReference>
<protein>
    <recommendedName>
        <fullName evidence="17">Nitrate reductase</fullName>
    </recommendedName>
</protein>
<dbReference type="Proteomes" id="UP000016930">
    <property type="component" value="Unassembled WGS sequence"/>
</dbReference>
<keyword evidence="8" id="KW-0285">Flavoprotein</keyword>
<evidence type="ECO:0000256" key="14">
    <source>
        <dbReference type="ARBA" id="ARBA00023063"/>
    </source>
</evidence>
<dbReference type="HOGENOM" id="CLU_003827_4_0_1"/>
<feature type="compositionally biased region" description="Low complexity" evidence="19">
    <location>
        <begin position="10"/>
        <end position="39"/>
    </location>
</feature>
<evidence type="ECO:0000256" key="5">
    <source>
        <dbReference type="ARBA" id="ARBA00011738"/>
    </source>
</evidence>
<evidence type="ECO:0000256" key="19">
    <source>
        <dbReference type="SAM" id="MobiDB-lite"/>
    </source>
</evidence>
<dbReference type="PIRSF" id="PIRSF000233">
    <property type="entry name" value="Nitr_rd_NADH"/>
    <property type="match status" value="1"/>
</dbReference>
<evidence type="ECO:0000256" key="6">
    <source>
        <dbReference type="ARBA" id="ARBA00022505"/>
    </source>
</evidence>
<dbReference type="InterPro" id="IPR039261">
    <property type="entry name" value="FNR_nucleotide-bd"/>
</dbReference>
<dbReference type="InterPro" id="IPR001709">
    <property type="entry name" value="Flavoprot_Pyr_Nucl_cyt_Rdtase"/>
</dbReference>
<feature type="binding site" evidence="18">
    <location>
        <position position="178"/>
    </location>
    <ligand>
        <name>Mo-molybdopterin</name>
        <dbReference type="ChEBI" id="CHEBI:71302"/>
    </ligand>
    <ligandPart>
        <name>Mo</name>
        <dbReference type="ChEBI" id="CHEBI:28685"/>
    </ligandPart>
</feature>
<dbReference type="InterPro" id="IPR001433">
    <property type="entry name" value="OxRdtase_FAD/NAD-bd"/>
</dbReference>
<dbReference type="GO" id="GO:0043546">
    <property type="term" value="F:molybdopterin cofactor binding"/>
    <property type="evidence" value="ECO:0007669"/>
    <property type="project" value="InterPro"/>
</dbReference>
<comment type="catalytic activity">
    <reaction evidence="16">
        <text>nitrite + NADP(+) + H2O = nitrate + NADPH + H(+)</text>
        <dbReference type="Rhea" id="RHEA:19061"/>
        <dbReference type="ChEBI" id="CHEBI:15377"/>
        <dbReference type="ChEBI" id="CHEBI:15378"/>
        <dbReference type="ChEBI" id="CHEBI:16301"/>
        <dbReference type="ChEBI" id="CHEBI:17632"/>
        <dbReference type="ChEBI" id="CHEBI:57783"/>
        <dbReference type="ChEBI" id="CHEBI:58349"/>
        <dbReference type="EC" id="1.7.1.3"/>
    </reaction>
</comment>
<evidence type="ECO:0000313" key="22">
    <source>
        <dbReference type="EMBL" id="EMD41310.1"/>
    </source>
</evidence>
<organism evidence="22 23">
    <name type="scientific">Ceriporiopsis subvermispora (strain B)</name>
    <name type="common">White-rot fungus</name>
    <name type="synonym">Gelatoporia subvermispora</name>
    <dbReference type="NCBI Taxonomy" id="914234"/>
    <lineage>
        <taxon>Eukaryota</taxon>
        <taxon>Fungi</taxon>
        <taxon>Dikarya</taxon>
        <taxon>Basidiomycota</taxon>
        <taxon>Agaricomycotina</taxon>
        <taxon>Agaricomycetes</taxon>
        <taxon>Polyporales</taxon>
        <taxon>Gelatoporiaceae</taxon>
        <taxon>Gelatoporia</taxon>
    </lineage>
</organism>
<keyword evidence="23" id="KW-1185">Reference proteome</keyword>
<dbReference type="GO" id="GO:0030151">
    <property type="term" value="F:molybdenum ion binding"/>
    <property type="evidence" value="ECO:0007669"/>
    <property type="project" value="InterPro"/>
</dbReference>
<reference evidence="22 23" key="1">
    <citation type="journal article" date="2012" name="Proc. Natl. Acad. Sci. U.S.A.">
        <title>Comparative genomics of Ceriporiopsis subvermispora and Phanerochaete chrysosporium provide insight into selective ligninolysis.</title>
        <authorList>
            <person name="Fernandez-Fueyo E."/>
            <person name="Ruiz-Duenas F.J."/>
            <person name="Ferreira P."/>
            <person name="Floudas D."/>
            <person name="Hibbett D.S."/>
            <person name="Canessa P."/>
            <person name="Larrondo L.F."/>
            <person name="James T.Y."/>
            <person name="Seelenfreund D."/>
            <person name="Lobos S."/>
            <person name="Polanco R."/>
            <person name="Tello M."/>
            <person name="Honda Y."/>
            <person name="Watanabe T."/>
            <person name="Watanabe T."/>
            <person name="Ryu J.S."/>
            <person name="Kubicek C.P."/>
            <person name="Schmoll M."/>
            <person name="Gaskell J."/>
            <person name="Hammel K.E."/>
            <person name="St John F.J."/>
            <person name="Vanden Wymelenberg A."/>
            <person name="Sabat G."/>
            <person name="Splinter BonDurant S."/>
            <person name="Syed K."/>
            <person name="Yadav J.S."/>
            <person name="Doddapaneni H."/>
            <person name="Subramanian V."/>
            <person name="Lavin J.L."/>
            <person name="Oguiza J.A."/>
            <person name="Perez G."/>
            <person name="Pisabarro A.G."/>
            <person name="Ramirez L."/>
            <person name="Santoyo F."/>
            <person name="Master E."/>
            <person name="Coutinho P.M."/>
            <person name="Henrissat B."/>
            <person name="Lombard V."/>
            <person name="Magnuson J.K."/>
            <person name="Kuees U."/>
            <person name="Hori C."/>
            <person name="Igarashi K."/>
            <person name="Samejima M."/>
            <person name="Held B.W."/>
            <person name="Barry K.W."/>
            <person name="LaButti K.M."/>
            <person name="Lapidus A."/>
            <person name="Lindquist E.A."/>
            <person name="Lucas S.M."/>
            <person name="Riley R."/>
            <person name="Salamov A.A."/>
            <person name="Hoffmeister D."/>
            <person name="Schwenk D."/>
            <person name="Hadar Y."/>
            <person name="Yarden O."/>
            <person name="de Vries R.P."/>
            <person name="Wiebenga A."/>
            <person name="Stenlid J."/>
            <person name="Eastwood D."/>
            <person name="Grigoriev I.V."/>
            <person name="Berka R.M."/>
            <person name="Blanchette R.A."/>
            <person name="Kersten P."/>
            <person name="Martinez A.T."/>
            <person name="Vicuna R."/>
            <person name="Cullen D."/>
        </authorList>
    </citation>
    <scope>NUCLEOTIDE SEQUENCE [LARGE SCALE GENOMIC DNA]</scope>
    <source>
        <strain evidence="22 23">B</strain>
    </source>
</reference>
<dbReference type="CDD" id="cd06183">
    <property type="entry name" value="cyt_b5_reduct_like"/>
    <property type="match status" value="1"/>
</dbReference>
<comment type="cofactor">
    <cofactor evidence="1">
        <name>heme</name>
        <dbReference type="ChEBI" id="CHEBI:30413"/>
    </cofactor>
</comment>
<dbReference type="Gene3D" id="3.90.420.10">
    <property type="entry name" value="Oxidoreductase, molybdopterin-binding domain"/>
    <property type="match status" value="1"/>
</dbReference>
<dbReference type="AlphaFoldDB" id="M2RA66"/>
<dbReference type="InterPro" id="IPR036374">
    <property type="entry name" value="OxRdtase_Mopterin-bd_sf"/>
</dbReference>
<dbReference type="InterPro" id="IPR005066">
    <property type="entry name" value="MoCF_OxRdtse_dimer"/>
</dbReference>
<evidence type="ECO:0000256" key="4">
    <source>
        <dbReference type="ARBA" id="ARBA00006253"/>
    </source>
</evidence>
<dbReference type="InterPro" id="IPR012137">
    <property type="entry name" value="Nitr_rd_NADH"/>
</dbReference>
<dbReference type="PANTHER" id="PTHR19372:SF7">
    <property type="entry name" value="SULFITE OXIDASE, MITOCHONDRIAL"/>
    <property type="match status" value="1"/>
</dbReference>
<feature type="domain" description="Cytochrome b5 heme-binding" evidence="20">
    <location>
        <begin position="554"/>
        <end position="619"/>
    </location>
</feature>
<feature type="region of interest" description="Disordered" evidence="19">
    <location>
        <begin position="1"/>
        <end position="40"/>
    </location>
</feature>
<evidence type="ECO:0000256" key="15">
    <source>
        <dbReference type="ARBA" id="ARBA00023157"/>
    </source>
</evidence>
<dbReference type="PROSITE" id="PS50255">
    <property type="entry name" value="CYTOCHROME_B5_2"/>
    <property type="match status" value="1"/>
</dbReference>
<gene>
    <name evidence="22" type="ORF">CERSUDRAFT_89880</name>
</gene>
<comment type="similarity">
    <text evidence="4 17">Belongs to the nitrate reductase family.</text>
</comment>
<dbReference type="InterPro" id="IPR001199">
    <property type="entry name" value="Cyt_B5-like_heme/steroid-bd"/>
</dbReference>
<dbReference type="InterPro" id="IPR036400">
    <property type="entry name" value="Cyt_B5-like_heme/steroid_sf"/>
</dbReference>
<dbReference type="Gene3D" id="3.10.120.10">
    <property type="entry name" value="Cytochrome b5-like heme/steroid binding domain"/>
    <property type="match status" value="1"/>
</dbReference>
<dbReference type="GO" id="GO:0008482">
    <property type="term" value="F:sulfite oxidase activity"/>
    <property type="evidence" value="ECO:0007669"/>
    <property type="project" value="TreeGrafter"/>
</dbReference>
<evidence type="ECO:0000256" key="18">
    <source>
        <dbReference type="PIRSR" id="PIRSR000233-1"/>
    </source>
</evidence>
<sequence>MAARSLDTLSDSGSETETSVTTLTSASSLPSTPSQTSLVSDDDAYFWPPTLSDSALQPPSLPSVFPTVPASDNPWKTAKADAHTPDSWVKRNPDLVRLTGKHPCNSEARLSPLFDAGFLTPSHLHYVRNHGAVPKVDEERLRNWRICIQGLVERECEFSLRDLRDYFEVVTLPVTLVCAGNRRKEQNIVRKSLGFNWGAAGVSTALWTGVYLADLLKHVRPIRGKAKHVIFEGCDDLPKGPYGTSQRLSWAASKDKGMLIAWAMNGQPLEPDHGFPVRIIIPGQIGGRSVKWLTRIEVSDRESQHYLHFWDNKVLPYHVSPEQARSEEHWWYDPRYIINELNTNSAIAKPDHDEILPIGPSEVGKMYELRGYAYGGGGRRVTVVQTSLDEGRTWRLANIDYPEDRYRSMPYFDETYGKLDLTETDMCFCWCFWNLEIQVSELASARSITLRAMDEGLNLQPRDMYLNATSMMNNWWFRVAIIKVDDLIRFEHPTLAGTAPGGWMERLKKAGGDVMNPTFLDAAPLLSIEKDEAAEYISMINPSVARRIASAELKEEARNKALFVVAGEVYDGSGYLDDHPGGTDSILLSAGRDATEDFLAIHSADAKSKLREYHIGTLEGLLDSSENTEDEDHSEGFLHPKTWKHVRLMEVLRINHDSNLYRFVLPGASDQPLGLSVGQHVFVRLKRRDTGEVVQRAYTPVSPGNASGAIDFLIKLYLPNSDFPIGGKMSVGLHQLQIGDTVELKGPLGSFVWKGRGTALWKGVTRHVKEIGMVCGGSGITPILQVLRSVLHDAEDTDTRIWLICANKTETDILCREELHELQAQYGTRFRIHHTLSHAPPGWRYSFGRINDSILSSHLPEPSSDGLILACGPSAMISDTLRPGLRRLRWDVQQSLVVF</sequence>
<name>M2RA66_CERS8</name>
<evidence type="ECO:0000313" key="23">
    <source>
        <dbReference type="Proteomes" id="UP000016930"/>
    </source>
</evidence>
<keyword evidence="13" id="KW-0408">Iron</keyword>
<dbReference type="GO" id="GO:0050464">
    <property type="term" value="F:nitrate reductase (NADPH) activity"/>
    <property type="evidence" value="ECO:0007669"/>
    <property type="project" value="UniProtKB-EC"/>
</dbReference>
<dbReference type="InterPro" id="IPR008335">
    <property type="entry name" value="Mopterin_OxRdtase_euk"/>
</dbReference>
<keyword evidence="6 18" id="KW-0500">Molybdenum</keyword>
<dbReference type="InterPro" id="IPR014756">
    <property type="entry name" value="Ig_E-set"/>
</dbReference>
<keyword evidence="14 17" id="KW-0534">Nitrate assimilation</keyword>
<evidence type="ECO:0000259" key="21">
    <source>
        <dbReference type="PROSITE" id="PS51384"/>
    </source>
</evidence>
<dbReference type="PROSITE" id="PS00191">
    <property type="entry name" value="CYTOCHROME_B5_1"/>
    <property type="match status" value="1"/>
</dbReference>
<dbReference type="GO" id="GO:0006790">
    <property type="term" value="P:sulfur compound metabolic process"/>
    <property type="evidence" value="ECO:0007669"/>
    <property type="project" value="TreeGrafter"/>
</dbReference>
<dbReference type="PANTHER" id="PTHR19372">
    <property type="entry name" value="SULFITE REDUCTASE"/>
    <property type="match status" value="1"/>
</dbReference>
<dbReference type="STRING" id="914234.M2RA66"/>
<keyword evidence="15" id="KW-1015">Disulfide bond</keyword>
<comment type="subunit">
    <text evidence="5">Homodimer.</text>
</comment>
<evidence type="ECO:0000256" key="3">
    <source>
        <dbReference type="ARBA" id="ARBA00003838"/>
    </source>
</evidence>
<dbReference type="SMART" id="SM01117">
    <property type="entry name" value="Cyt-b5"/>
    <property type="match status" value="1"/>
</dbReference>
<dbReference type="GO" id="GO:0020037">
    <property type="term" value="F:heme binding"/>
    <property type="evidence" value="ECO:0007669"/>
    <property type="project" value="InterPro"/>
</dbReference>
<dbReference type="InterPro" id="IPR018506">
    <property type="entry name" value="Cyt_B5_heme-BS"/>
</dbReference>
<dbReference type="PROSITE" id="PS51384">
    <property type="entry name" value="FAD_FR"/>
    <property type="match status" value="1"/>
</dbReference>
<dbReference type="GO" id="GO:0006809">
    <property type="term" value="P:nitric oxide biosynthetic process"/>
    <property type="evidence" value="ECO:0007669"/>
    <property type="project" value="InterPro"/>
</dbReference>
<dbReference type="Gene3D" id="2.40.30.10">
    <property type="entry name" value="Translation factors"/>
    <property type="match status" value="1"/>
</dbReference>
<evidence type="ECO:0000256" key="2">
    <source>
        <dbReference type="ARBA" id="ARBA00001974"/>
    </source>
</evidence>
<evidence type="ECO:0000256" key="10">
    <source>
        <dbReference type="ARBA" id="ARBA00022827"/>
    </source>
</evidence>
<evidence type="ECO:0000256" key="17">
    <source>
        <dbReference type="PIRNR" id="PIRNR000233"/>
    </source>
</evidence>
<dbReference type="InterPro" id="IPR022407">
    <property type="entry name" value="OxRdtase_Mopterin_BS"/>
</dbReference>
<dbReference type="OrthoDB" id="432685at2759"/>
<comment type="cofactor">
    <cofactor evidence="18">
        <name>Mo-molybdopterin</name>
        <dbReference type="ChEBI" id="CHEBI:71302"/>
    </cofactor>
    <text evidence="18">Binds 1 Mo-molybdopterin (Mo-MPT) cofactor per subunit.</text>
</comment>
<dbReference type="Gene3D" id="2.60.40.650">
    <property type="match status" value="1"/>
</dbReference>
<dbReference type="SUPFAM" id="SSF55856">
    <property type="entry name" value="Cytochrome b5-like heme/steroid binding domain"/>
    <property type="match status" value="1"/>
</dbReference>
<dbReference type="SUPFAM" id="SSF56524">
    <property type="entry name" value="Oxidoreductase molybdopterin-binding domain"/>
    <property type="match status" value="1"/>
</dbReference>
<dbReference type="GO" id="GO:0042128">
    <property type="term" value="P:nitrate assimilation"/>
    <property type="evidence" value="ECO:0007669"/>
    <property type="project" value="UniProtKB-KW"/>
</dbReference>
<dbReference type="PRINTS" id="PR00371">
    <property type="entry name" value="FPNCR"/>
</dbReference>
<evidence type="ECO:0000256" key="13">
    <source>
        <dbReference type="ARBA" id="ARBA00023004"/>
    </source>
</evidence>
<evidence type="ECO:0000259" key="20">
    <source>
        <dbReference type="PROSITE" id="PS50255"/>
    </source>
</evidence>
<dbReference type="InterPro" id="IPR000572">
    <property type="entry name" value="OxRdtase_Mopterin-bd_dom"/>
</dbReference>
<dbReference type="Pfam" id="PF00970">
    <property type="entry name" value="FAD_binding_6"/>
    <property type="match status" value="1"/>
</dbReference>
<dbReference type="PRINTS" id="PR00407">
    <property type="entry name" value="EUMOPTERIN"/>
</dbReference>
<evidence type="ECO:0000256" key="11">
    <source>
        <dbReference type="ARBA" id="ARBA00022857"/>
    </source>
</evidence>
<dbReference type="InterPro" id="IPR008333">
    <property type="entry name" value="Cbr1-like_FAD-bd_dom"/>
</dbReference>
<keyword evidence="11" id="KW-0521">NADP</keyword>
<keyword evidence="7" id="KW-0349">Heme</keyword>
<comment type="cofactor">
    <cofactor evidence="2">
        <name>FAD</name>
        <dbReference type="ChEBI" id="CHEBI:57692"/>
    </cofactor>
</comment>
<dbReference type="EMBL" id="KB445791">
    <property type="protein sequence ID" value="EMD41310.1"/>
    <property type="molecule type" value="Genomic_DNA"/>
</dbReference>
<feature type="domain" description="FAD-binding FR-type" evidence="21">
    <location>
        <begin position="641"/>
        <end position="754"/>
    </location>
</feature>
<dbReference type="Gene3D" id="3.40.50.80">
    <property type="entry name" value="Nucleotide-binding domain of ferredoxin-NADP reductase (FNR) module"/>
    <property type="match status" value="1"/>
</dbReference>
<evidence type="ECO:0000256" key="1">
    <source>
        <dbReference type="ARBA" id="ARBA00001971"/>
    </source>
</evidence>
<dbReference type="InterPro" id="IPR017938">
    <property type="entry name" value="Riboflavin_synthase-like_b-brl"/>
</dbReference>
<evidence type="ECO:0000256" key="8">
    <source>
        <dbReference type="ARBA" id="ARBA00022630"/>
    </source>
</evidence>
<proteinExistence type="inferred from homology"/>
<keyword evidence="9 18" id="KW-0479">Metal-binding</keyword>
<dbReference type="Pfam" id="PF00175">
    <property type="entry name" value="NAD_binding_1"/>
    <property type="match status" value="1"/>
</dbReference>
<dbReference type="PRINTS" id="PR00363">
    <property type="entry name" value="CYTOCHROMEB5"/>
</dbReference>
<comment type="function">
    <text evidence="3 17">Nitrate reductase is a key enzyme involved in the first step of nitrate assimilation in plants, fungi and bacteria.</text>
</comment>
<dbReference type="SUPFAM" id="SSF81296">
    <property type="entry name" value="E set domains"/>
    <property type="match status" value="1"/>
</dbReference>
<evidence type="ECO:0000256" key="9">
    <source>
        <dbReference type="ARBA" id="ARBA00022723"/>
    </source>
</evidence>
<dbReference type="Pfam" id="PF00173">
    <property type="entry name" value="Cyt-b5"/>
    <property type="match status" value="1"/>
</dbReference>
<keyword evidence="10" id="KW-0274">FAD</keyword>
<dbReference type="SUPFAM" id="SSF52343">
    <property type="entry name" value="Ferredoxin reductase-like, C-terminal NADP-linked domain"/>
    <property type="match status" value="1"/>
</dbReference>
<evidence type="ECO:0000256" key="7">
    <source>
        <dbReference type="ARBA" id="ARBA00022617"/>
    </source>
</evidence>
<accession>M2RA66</accession>
<keyword evidence="12" id="KW-0560">Oxidoreductase</keyword>
<evidence type="ECO:0000256" key="12">
    <source>
        <dbReference type="ARBA" id="ARBA00023002"/>
    </source>
</evidence>